<dbReference type="InterPro" id="IPR051165">
    <property type="entry name" value="Multifunctional_ANK_Repeat"/>
</dbReference>
<dbReference type="Gene3D" id="1.25.40.20">
    <property type="entry name" value="Ankyrin repeat-containing domain"/>
    <property type="match status" value="1"/>
</dbReference>
<feature type="repeat" description="ANK" evidence="3">
    <location>
        <begin position="18"/>
        <end position="50"/>
    </location>
</feature>
<sequence length="156" mass="17204">MILFLLKNKVSIDMQTNIGYTALHQAAQQGSLEFVHLLLEAGANPDILCYENQTALDIARLFDHPEIVNVLSACTTAETSGPISKESRIVGAPTGIYESIYMESEEETSDAHTLRRLLRFPKYVDNSSNFLNSTYPVGQSFDGVSATIVTTDIIFL</sequence>
<evidence type="ECO:0000256" key="2">
    <source>
        <dbReference type="ARBA" id="ARBA00023043"/>
    </source>
</evidence>
<dbReference type="AlphaFoldDB" id="A0A6P7TX09"/>
<dbReference type="InterPro" id="IPR036770">
    <property type="entry name" value="Ankyrin_rpt-contain_sf"/>
</dbReference>
<keyword evidence="4" id="KW-1185">Reference proteome</keyword>
<accession>A0A6P7TX09</accession>
<dbReference type="Proteomes" id="UP000515154">
    <property type="component" value="Unplaced"/>
</dbReference>
<keyword evidence="2 3" id="KW-0040">ANK repeat</keyword>
<name>A0A6P7TX09_9MOLL</name>
<dbReference type="PROSITE" id="PS50088">
    <property type="entry name" value="ANK_REPEAT"/>
    <property type="match status" value="1"/>
</dbReference>
<dbReference type="SUPFAM" id="SSF48403">
    <property type="entry name" value="Ankyrin repeat"/>
    <property type="match status" value="1"/>
</dbReference>
<dbReference type="KEGG" id="osn:115227893"/>
<organism evidence="4 5">
    <name type="scientific">Octopus sinensis</name>
    <name type="common">East Asian common octopus</name>
    <dbReference type="NCBI Taxonomy" id="2607531"/>
    <lineage>
        <taxon>Eukaryota</taxon>
        <taxon>Metazoa</taxon>
        <taxon>Spiralia</taxon>
        <taxon>Lophotrochozoa</taxon>
        <taxon>Mollusca</taxon>
        <taxon>Cephalopoda</taxon>
        <taxon>Coleoidea</taxon>
        <taxon>Octopodiformes</taxon>
        <taxon>Octopoda</taxon>
        <taxon>Incirrata</taxon>
        <taxon>Octopodidae</taxon>
        <taxon>Octopus</taxon>
    </lineage>
</organism>
<evidence type="ECO:0000313" key="4">
    <source>
        <dbReference type="Proteomes" id="UP000515154"/>
    </source>
</evidence>
<proteinExistence type="predicted"/>
<dbReference type="SMART" id="SM00248">
    <property type="entry name" value="ANK"/>
    <property type="match status" value="1"/>
</dbReference>
<keyword evidence="1" id="KW-0677">Repeat</keyword>
<reference evidence="5" key="1">
    <citation type="submission" date="2025-08" db="UniProtKB">
        <authorList>
            <consortium name="RefSeq"/>
        </authorList>
    </citation>
    <scope>IDENTIFICATION</scope>
</reference>
<dbReference type="PANTHER" id="PTHR24123">
    <property type="entry name" value="ANKYRIN REPEAT-CONTAINING"/>
    <property type="match status" value="1"/>
</dbReference>
<dbReference type="RefSeq" id="XP_029654460.1">
    <property type="nucleotide sequence ID" value="XM_029798600.1"/>
</dbReference>
<gene>
    <name evidence="5" type="primary">LOC115227893</name>
</gene>
<dbReference type="PROSITE" id="PS50297">
    <property type="entry name" value="ANK_REP_REGION"/>
    <property type="match status" value="1"/>
</dbReference>
<dbReference type="PANTHER" id="PTHR24123:SF33">
    <property type="entry name" value="PROTEIN HOS4"/>
    <property type="match status" value="1"/>
</dbReference>
<evidence type="ECO:0000313" key="5">
    <source>
        <dbReference type="RefSeq" id="XP_029654460.1"/>
    </source>
</evidence>
<protein>
    <submittedName>
        <fullName evidence="5">Ankyrin-1-like</fullName>
    </submittedName>
</protein>
<evidence type="ECO:0000256" key="3">
    <source>
        <dbReference type="PROSITE-ProRule" id="PRU00023"/>
    </source>
</evidence>
<evidence type="ECO:0000256" key="1">
    <source>
        <dbReference type="ARBA" id="ARBA00022737"/>
    </source>
</evidence>
<dbReference type="Pfam" id="PF12796">
    <property type="entry name" value="Ank_2"/>
    <property type="match status" value="1"/>
</dbReference>
<dbReference type="InterPro" id="IPR002110">
    <property type="entry name" value="Ankyrin_rpt"/>
</dbReference>